<accession>A0ABN5AZ69</accession>
<name>A0ABN5AZ69_9GAMM</name>
<dbReference type="PANTHER" id="PTHR42923">
    <property type="entry name" value="PROTOPORPHYRINOGEN OXIDASE"/>
    <property type="match status" value="1"/>
</dbReference>
<dbReference type="Pfam" id="PF13450">
    <property type="entry name" value="NAD_binding_8"/>
    <property type="match status" value="1"/>
</dbReference>
<dbReference type="PANTHER" id="PTHR42923:SF3">
    <property type="entry name" value="PROTOPORPHYRINOGEN OXIDASE"/>
    <property type="match status" value="1"/>
</dbReference>
<dbReference type="InterPro" id="IPR036188">
    <property type="entry name" value="FAD/NAD-bd_sf"/>
</dbReference>
<evidence type="ECO:0000313" key="1">
    <source>
        <dbReference type="EMBL" id="ASG67518.1"/>
    </source>
</evidence>
<dbReference type="EMBL" id="CP022132">
    <property type="protein sequence ID" value="ASG67518.1"/>
    <property type="molecule type" value="Genomic_DNA"/>
</dbReference>
<proteinExistence type="predicted"/>
<keyword evidence="2" id="KW-1185">Reference proteome</keyword>
<reference evidence="1 2" key="1">
    <citation type="submission" date="2017-06" db="EMBL/GenBank/DDBJ databases">
        <title>Complete genome of Francisella halioticida.</title>
        <authorList>
            <person name="Sjodin A."/>
        </authorList>
    </citation>
    <scope>NUCLEOTIDE SEQUENCE [LARGE SCALE GENOMIC DNA]</scope>
    <source>
        <strain evidence="1 2">DSM 23729</strain>
    </source>
</reference>
<protein>
    <submittedName>
        <fullName evidence="1">Protoporphyrinogen oxidase</fullName>
    </submittedName>
</protein>
<dbReference type="Gene3D" id="1.10.3110.10">
    <property type="entry name" value="protoporphyrinogen ix oxidase, domain 3"/>
    <property type="match status" value="1"/>
</dbReference>
<dbReference type="Gene3D" id="3.50.50.60">
    <property type="entry name" value="FAD/NAD(P)-binding domain"/>
    <property type="match status" value="2"/>
</dbReference>
<organism evidence="1 2">
    <name type="scientific">Francisella halioticida</name>
    <dbReference type="NCBI Taxonomy" id="549298"/>
    <lineage>
        <taxon>Bacteria</taxon>
        <taxon>Pseudomonadati</taxon>
        <taxon>Pseudomonadota</taxon>
        <taxon>Gammaproteobacteria</taxon>
        <taxon>Thiotrichales</taxon>
        <taxon>Francisellaceae</taxon>
        <taxon>Francisella</taxon>
    </lineage>
</organism>
<dbReference type="RefSeq" id="WP_088772055.1">
    <property type="nucleotide sequence ID" value="NZ_AP023082.1"/>
</dbReference>
<evidence type="ECO:0000313" key="2">
    <source>
        <dbReference type="Proteomes" id="UP000249910"/>
    </source>
</evidence>
<dbReference type="Proteomes" id="UP000249910">
    <property type="component" value="Chromosome"/>
</dbReference>
<dbReference type="Gene3D" id="3.90.660.20">
    <property type="entry name" value="Protoporphyrinogen oxidase, mitochondrial, domain 2"/>
    <property type="match status" value="1"/>
</dbReference>
<dbReference type="SUPFAM" id="SSF51905">
    <property type="entry name" value="FAD/NAD(P)-binding domain"/>
    <property type="match status" value="1"/>
</dbReference>
<gene>
    <name evidence="1" type="ORF">CDV26_03130</name>
</gene>
<sequence length="391" mass="45279">MIKTNTITIGGGISGISFHQELNRAGVENLVIEKDKDGGCIDTQTYKDFWFEMGAHTIYNSYSNTIDFIKKNKVENNIAARNKLPFLLVKPNNNIESIFKNLNFFSLAYNYIKNRKISKNDKTVKEYASKLFGESNYNNTLKYCFNAVLSQSSQDFPMEYLFKKYDRDTSIPRSFTLKNGLSNIIKNSQISSIKENVLKISYTQNKQWLITTDKTSYTAQRVCLATPWNTTKELLKDILPNIAKHKYSPTMSELINIAIVVNKEKLKHIKSLAGLIGKDQFFFSAVSRDVIDHSDYRAIVFHCHKNISQENLIDRISILLKIRKLDILYSYQKTNLLPCYHRNHNIFLKDLEEELSQISNLYITGNFFDRLAIENCIRRSNKEANRLIHSL</sequence>
<dbReference type="InterPro" id="IPR050464">
    <property type="entry name" value="Zeta_carotene_desat/Oxidored"/>
</dbReference>